<gene>
    <name evidence="2" type="ORF">QGM71_16685</name>
</gene>
<evidence type="ECO:0000313" key="2">
    <source>
        <dbReference type="EMBL" id="MEC5425124.1"/>
    </source>
</evidence>
<protein>
    <submittedName>
        <fullName evidence="2">Restriction endonuclease</fullName>
        <ecNumber evidence="2">3.1.21.-</ecNumber>
    </submittedName>
</protein>
<dbReference type="InterPro" id="IPR052906">
    <property type="entry name" value="Type_IV_Methyl-Rstrct_Enzyme"/>
</dbReference>
<keyword evidence="2" id="KW-0540">Nuclease</keyword>
<evidence type="ECO:0000259" key="1">
    <source>
        <dbReference type="Pfam" id="PF04471"/>
    </source>
</evidence>
<keyword evidence="2" id="KW-0255">Endonuclease</keyword>
<dbReference type="GO" id="GO:0004519">
    <property type="term" value="F:endonuclease activity"/>
    <property type="evidence" value="ECO:0007669"/>
    <property type="project" value="UniProtKB-KW"/>
</dbReference>
<reference evidence="2 3" key="1">
    <citation type="journal article" date="2024" name="Int. J. Syst. Evol. Microbiol.">
        <title>Virgibacillus tibetensis sp. nov., isolated from salt lake on the Tibetan Plateau of China.</title>
        <authorList>
            <person name="Phurbu D."/>
            <person name="Liu Z.-X."/>
            <person name="Wang R."/>
            <person name="Zheng Y.-Y."/>
            <person name="Liu H.-C."/>
            <person name="Zhou Y.-G."/>
            <person name="Yu Y.-J."/>
            <person name="Li A.-H."/>
        </authorList>
    </citation>
    <scope>NUCLEOTIDE SEQUENCE [LARGE SCALE GENOMIC DNA]</scope>
    <source>
        <strain evidence="2 3">C22-A2</strain>
    </source>
</reference>
<dbReference type="EMBL" id="JARZFX010000010">
    <property type="protein sequence ID" value="MEC5425124.1"/>
    <property type="molecule type" value="Genomic_DNA"/>
</dbReference>
<dbReference type="PANTHER" id="PTHR30015:SF7">
    <property type="entry name" value="TYPE IV METHYL-DIRECTED RESTRICTION ENZYME ECOKMRR"/>
    <property type="match status" value="1"/>
</dbReference>
<dbReference type="EC" id="3.1.21.-" evidence="2"/>
<accession>A0ABU6KJU3</accession>
<dbReference type="GO" id="GO:0016787">
    <property type="term" value="F:hydrolase activity"/>
    <property type="evidence" value="ECO:0007669"/>
    <property type="project" value="UniProtKB-KW"/>
</dbReference>
<dbReference type="InterPro" id="IPR016984">
    <property type="entry name" value="UCP031853"/>
</dbReference>
<dbReference type="PIRSF" id="PIRSF031853">
    <property type="entry name" value="UPC031853"/>
    <property type="match status" value="1"/>
</dbReference>
<dbReference type="Proteomes" id="UP001335737">
    <property type="component" value="Unassembled WGS sequence"/>
</dbReference>
<keyword evidence="2" id="KW-0378">Hydrolase</keyword>
<dbReference type="InterPro" id="IPR011856">
    <property type="entry name" value="tRNA_endonuc-like_dom_sf"/>
</dbReference>
<dbReference type="RefSeq" id="WP_327608678.1">
    <property type="nucleotide sequence ID" value="NZ_JARZFX010000010.1"/>
</dbReference>
<proteinExistence type="predicted"/>
<dbReference type="InterPro" id="IPR011335">
    <property type="entry name" value="Restrct_endonuc-II-like"/>
</dbReference>
<organism evidence="2 3">
    <name type="scientific">Virgibacillus tibetensis</name>
    <dbReference type="NCBI Taxonomy" id="3042313"/>
    <lineage>
        <taxon>Bacteria</taxon>
        <taxon>Bacillati</taxon>
        <taxon>Bacillota</taxon>
        <taxon>Bacilli</taxon>
        <taxon>Bacillales</taxon>
        <taxon>Bacillaceae</taxon>
        <taxon>Virgibacillus</taxon>
    </lineage>
</organism>
<dbReference type="Gene3D" id="3.40.1350.10">
    <property type="match status" value="1"/>
</dbReference>
<dbReference type="Pfam" id="PF04471">
    <property type="entry name" value="Mrr_cat"/>
    <property type="match status" value="1"/>
</dbReference>
<feature type="domain" description="Restriction endonuclease type IV Mrr" evidence="1">
    <location>
        <begin position="191"/>
        <end position="302"/>
    </location>
</feature>
<keyword evidence="3" id="KW-1185">Reference proteome</keyword>
<sequence>MKRWWMIRAGDNNELIPIWKDKGIASIGWPKLGDPKEYRSKEEMLTKANTVFGDSKPNTRKSWINQVWRFSREIKKDDRVITYFKETREYLVGTVTENHFYNESIGDPAYPNNIRVEWEETTVIRDTLSQAAKNSLGSVLTVFRVDDWGGEIERLLEYPFIEPDETDEAEESEIIEDLVNKALVMVQDKVDKLDPWQMQELVGGLLQAMEYNVQVSPKGPDGGVDVLAYKDAFGFEKPIIKVQVKHRKSSASAPEIQQLLGANPIDANSLFVSTGGFTSQAEAVARHNSVRLVDLEELVSLIVNWYESIPNDVRSLLPLKKIYLPDILG</sequence>
<dbReference type="SUPFAM" id="SSF52980">
    <property type="entry name" value="Restriction endonuclease-like"/>
    <property type="match status" value="1"/>
</dbReference>
<dbReference type="PANTHER" id="PTHR30015">
    <property type="entry name" value="MRR RESTRICTION SYSTEM PROTEIN"/>
    <property type="match status" value="1"/>
</dbReference>
<comment type="caution">
    <text evidence="2">The sequence shown here is derived from an EMBL/GenBank/DDBJ whole genome shotgun (WGS) entry which is preliminary data.</text>
</comment>
<dbReference type="InterPro" id="IPR007560">
    <property type="entry name" value="Restrct_endonuc_IV_Mrr"/>
</dbReference>
<evidence type="ECO:0000313" key="3">
    <source>
        <dbReference type="Proteomes" id="UP001335737"/>
    </source>
</evidence>
<name>A0ABU6KJU3_9BACI</name>